<dbReference type="Gene3D" id="3.40.50.150">
    <property type="entry name" value="Vaccinia Virus protein VP39"/>
    <property type="match status" value="1"/>
</dbReference>
<dbReference type="InterPro" id="IPR001077">
    <property type="entry name" value="COMT_C"/>
</dbReference>
<evidence type="ECO:0000256" key="5">
    <source>
        <dbReference type="ARBA" id="ARBA00034481"/>
    </source>
</evidence>
<dbReference type="OrthoDB" id="2410195at2759"/>
<comment type="similarity">
    <text evidence="5">Belongs to the class I-like SAM-binding methyltransferase superfamily. Cation-independent O-methyltransferase family. COMT subfamily.</text>
</comment>
<keyword evidence="7" id="KW-0812">Transmembrane</keyword>
<evidence type="ECO:0000259" key="8">
    <source>
        <dbReference type="Pfam" id="PF00891"/>
    </source>
</evidence>
<feature type="domain" description="O-methyltransferase C-terminal" evidence="8">
    <location>
        <begin position="135"/>
        <end position="341"/>
    </location>
</feature>
<evidence type="ECO:0000256" key="4">
    <source>
        <dbReference type="ARBA" id="ARBA00022691"/>
    </source>
</evidence>
<evidence type="ECO:0000259" key="9">
    <source>
        <dbReference type="Pfam" id="PF08100"/>
    </source>
</evidence>
<evidence type="ECO:0000256" key="6">
    <source>
        <dbReference type="SAM" id="MobiDB-lite"/>
    </source>
</evidence>
<evidence type="ECO:0000313" key="12">
    <source>
        <dbReference type="Proteomes" id="UP000326396"/>
    </source>
</evidence>
<comment type="caution">
    <text evidence="11">The sequence shown here is derived from an EMBL/GenBank/DDBJ whole genome shotgun (WGS) entry which is preliminary data.</text>
</comment>
<keyword evidence="12" id="KW-1185">Reference proteome</keyword>
<dbReference type="InterPro" id="IPR036390">
    <property type="entry name" value="WH_DNA-bd_sf"/>
</dbReference>
<dbReference type="Proteomes" id="UP000326396">
    <property type="component" value="Linkage Group LG18"/>
</dbReference>
<reference evidence="11 12" key="1">
    <citation type="submission" date="2019-05" db="EMBL/GenBank/DDBJ databases">
        <title>Mikania micrantha, genome provides insights into the molecular mechanism of rapid growth.</title>
        <authorList>
            <person name="Liu B."/>
        </authorList>
    </citation>
    <scope>NUCLEOTIDE SEQUENCE [LARGE SCALE GENOMIC DNA]</scope>
    <source>
        <strain evidence="11">NLD-2019</strain>
        <tissue evidence="11">Leaf</tissue>
    </source>
</reference>
<dbReference type="PANTHER" id="PTHR11746">
    <property type="entry name" value="O-METHYLTRANSFERASE"/>
    <property type="match status" value="1"/>
</dbReference>
<dbReference type="Pfam" id="PF21530">
    <property type="entry name" value="Pif1_2B_dom"/>
    <property type="match status" value="1"/>
</dbReference>
<keyword evidence="2" id="KW-0489">Methyltransferase</keyword>
<dbReference type="AlphaFoldDB" id="A0A5N6NRI1"/>
<feature type="domain" description="DNA helicase Pif1-like 2B" evidence="10">
    <location>
        <begin position="565"/>
        <end position="609"/>
    </location>
</feature>
<accession>A0A5N6NRI1</accession>
<dbReference type="Pfam" id="PF08100">
    <property type="entry name" value="Dimerisation"/>
    <property type="match status" value="1"/>
</dbReference>
<dbReference type="GO" id="GO:0046983">
    <property type="term" value="F:protein dimerization activity"/>
    <property type="evidence" value="ECO:0007669"/>
    <property type="project" value="InterPro"/>
</dbReference>
<dbReference type="GO" id="GO:0032259">
    <property type="term" value="P:methylation"/>
    <property type="evidence" value="ECO:0007669"/>
    <property type="project" value="UniProtKB-KW"/>
</dbReference>
<dbReference type="InterPro" id="IPR036388">
    <property type="entry name" value="WH-like_DNA-bd_sf"/>
</dbReference>
<evidence type="ECO:0000256" key="1">
    <source>
        <dbReference type="ARBA" id="ARBA00008894"/>
    </source>
</evidence>
<comment type="similarity">
    <text evidence="1">Belongs to the disease resistance NB-LRR family.</text>
</comment>
<evidence type="ECO:0000313" key="11">
    <source>
        <dbReference type="EMBL" id="KAD4982852.1"/>
    </source>
</evidence>
<dbReference type="SUPFAM" id="SSF46785">
    <property type="entry name" value="Winged helix' DNA-binding domain"/>
    <property type="match status" value="1"/>
</dbReference>
<dbReference type="SUPFAM" id="SSF53335">
    <property type="entry name" value="S-adenosyl-L-methionine-dependent methyltransferases"/>
    <property type="match status" value="1"/>
</dbReference>
<dbReference type="InterPro" id="IPR027417">
    <property type="entry name" value="P-loop_NTPase"/>
</dbReference>
<dbReference type="FunFam" id="1.10.10.10:FF:000213">
    <property type="entry name" value="Coniferyl alcohol 9-O-methyltransferase"/>
    <property type="match status" value="1"/>
</dbReference>
<keyword evidence="7" id="KW-1133">Transmembrane helix</keyword>
<dbReference type="Pfam" id="PF00891">
    <property type="entry name" value="Methyltransf_2"/>
    <property type="match status" value="1"/>
</dbReference>
<organism evidence="11 12">
    <name type="scientific">Mikania micrantha</name>
    <name type="common">bitter vine</name>
    <dbReference type="NCBI Taxonomy" id="192012"/>
    <lineage>
        <taxon>Eukaryota</taxon>
        <taxon>Viridiplantae</taxon>
        <taxon>Streptophyta</taxon>
        <taxon>Embryophyta</taxon>
        <taxon>Tracheophyta</taxon>
        <taxon>Spermatophyta</taxon>
        <taxon>Magnoliopsida</taxon>
        <taxon>eudicotyledons</taxon>
        <taxon>Gunneridae</taxon>
        <taxon>Pentapetalae</taxon>
        <taxon>asterids</taxon>
        <taxon>campanulids</taxon>
        <taxon>Asterales</taxon>
        <taxon>Asteraceae</taxon>
        <taxon>Asteroideae</taxon>
        <taxon>Heliantheae alliance</taxon>
        <taxon>Eupatorieae</taxon>
        <taxon>Mikania</taxon>
    </lineage>
</organism>
<dbReference type="GO" id="GO:0008171">
    <property type="term" value="F:O-methyltransferase activity"/>
    <property type="evidence" value="ECO:0007669"/>
    <property type="project" value="InterPro"/>
</dbReference>
<dbReference type="SUPFAM" id="SSF52540">
    <property type="entry name" value="P-loop containing nucleoside triphosphate hydrolases"/>
    <property type="match status" value="1"/>
</dbReference>
<dbReference type="InterPro" id="IPR049163">
    <property type="entry name" value="Pif1-like_2B_dom"/>
</dbReference>
<dbReference type="InterPro" id="IPR012967">
    <property type="entry name" value="COMT_dimerisation"/>
</dbReference>
<dbReference type="EMBL" id="SZYD01000010">
    <property type="protein sequence ID" value="KAD4982852.1"/>
    <property type="molecule type" value="Genomic_DNA"/>
</dbReference>
<feature type="transmembrane region" description="Helical" evidence="7">
    <location>
        <begin position="265"/>
        <end position="286"/>
    </location>
</feature>
<proteinExistence type="inferred from homology"/>
<feature type="domain" description="O-methyltransferase dimerisation" evidence="9">
    <location>
        <begin position="20"/>
        <end position="114"/>
    </location>
</feature>
<dbReference type="InterPro" id="IPR016461">
    <property type="entry name" value="COMT-like"/>
</dbReference>
<keyword evidence="3" id="KW-0808">Transferase</keyword>
<dbReference type="InterPro" id="IPR029063">
    <property type="entry name" value="SAM-dependent_MTases_sf"/>
</dbReference>
<dbReference type="PROSITE" id="PS51683">
    <property type="entry name" value="SAM_OMT_II"/>
    <property type="match status" value="1"/>
</dbReference>
<evidence type="ECO:0000259" key="10">
    <source>
        <dbReference type="Pfam" id="PF21530"/>
    </source>
</evidence>
<evidence type="ECO:0000256" key="7">
    <source>
        <dbReference type="SAM" id="Phobius"/>
    </source>
</evidence>
<dbReference type="GO" id="GO:0008757">
    <property type="term" value="F:S-adenosylmethionine-dependent methyltransferase activity"/>
    <property type="evidence" value="ECO:0007669"/>
    <property type="project" value="UniProtKB-ARBA"/>
</dbReference>
<keyword evidence="4" id="KW-0949">S-adenosyl-L-methionine</keyword>
<dbReference type="Gene3D" id="1.10.10.10">
    <property type="entry name" value="Winged helix-like DNA-binding domain superfamily/Winged helix DNA-binding domain"/>
    <property type="match status" value="1"/>
</dbReference>
<evidence type="ECO:0000256" key="3">
    <source>
        <dbReference type="ARBA" id="ARBA00022679"/>
    </source>
</evidence>
<feature type="region of interest" description="Disordered" evidence="6">
    <location>
        <begin position="305"/>
        <end position="324"/>
    </location>
</feature>
<evidence type="ECO:0000256" key="2">
    <source>
        <dbReference type="ARBA" id="ARBA00022603"/>
    </source>
</evidence>
<protein>
    <submittedName>
        <fullName evidence="11">Uncharacterized protein</fullName>
    </submittedName>
</protein>
<gene>
    <name evidence="11" type="ORF">E3N88_19523</name>
</gene>
<keyword evidence="7" id="KW-0472">Membrane</keyword>
<name>A0A5N6NRI1_9ASTR</name>
<sequence>MAHQNVDLPKELLDSQAHVWNHIFSFINSMSLKCAVELQIPDIIDRHGSPMLLSELVEALGLNHERTQFVYRLMRILVHSGFFVKQCVSAPGENDDEGGVGYLLTPASRLLLKDEPLSVRPHLLAMLDPMLLDTWQNMSKWFQNDDINPFYTTHERMVWDLAGQEPKLNEFFNEAMANDSRLVTGVILKDCRSVFEGLDSIVDVGGGTGTVAKAIAESFPDIRCISFDLPRVVHGLVGSKNLSYVGGDMFETIPNAHAVLLKPIFYHHAISTTIITVVALVVGRWLTNNNRKILEMDNTTKEDEDKVHQTLARGCRGTERSQRRERSEKEWAKLFFDSGFSNYKITPILGLRSLIENGMNQMKSSCNQIPLFFPPSIESSKQNQTEESSNSLTEEAQRNQTCSLFNNSYCGCVVLLCHEPMEVWCYESVSYGTNESEQGIEGRRGIDVRQSTKEESMIEAYNVEARGRIEASDMTLRFHRVSHGGGVYQLPNLIVGSITKENLYKAFSNGIKAGQARSITKENLYKAFSDGIKADQANTFISLAKCSSACCRQFIPGNLYAPYVLNGLKFSGLPNHKLVLKVGVPVMLLRNIDQKSGLCNGTRLQVISLGNHVIEAKIISGSNIGTCVFIPRLELTPSDKKIPFKFRRR</sequence>